<dbReference type="AlphaFoldDB" id="A0A6G7XGD2"/>
<evidence type="ECO:0000256" key="1">
    <source>
        <dbReference type="ARBA" id="ARBA00010641"/>
    </source>
</evidence>
<keyword evidence="4" id="KW-0238">DNA-binding</keyword>
<gene>
    <name evidence="10" type="ORF">G7068_09635</name>
</gene>
<keyword evidence="3" id="KW-0731">Sigma factor</keyword>
<keyword evidence="11" id="KW-1185">Reference proteome</keyword>
<protein>
    <submittedName>
        <fullName evidence="10">Sigma-70 family RNA polymerase sigma factor</fullName>
    </submittedName>
</protein>
<dbReference type="PANTHER" id="PTHR43133:SF8">
    <property type="entry name" value="RNA POLYMERASE SIGMA FACTOR HI_1459-RELATED"/>
    <property type="match status" value="1"/>
</dbReference>
<keyword evidence="7" id="KW-0472">Membrane</keyword>
<dbReference type="EMBL" id="CP049863">
    <property type="protein sequence ID" value="QIK63431.1"/>
    <property type="molecule type" value="Genomic_DNA"/>
</dbReference>
<name>A0A6G7XGD2_9MICO</name>
<dbReference type="InterPro" id="IPR013249">
    <property type="entry name" value="RNA_pol_sigma70_r4_t2"/>
</dbReference>
<dbReference type="InterPro" id="IPR013325">
    <property type="entry name" value="RNA_pol_sigma_r2"/>
</dbReference>
<dbReference type="InterPro" id="IPR007627">
    <property type="entry name" value="RNA_pol_sigma70_r2"/>
</dbReference>
<dbReference type="Gene3D" id="1.10.10.10">
    <property type="entry name" value="Winged helix-like DNA-binding domain superfamily/Winged helix DNA-binding domain"/>
    <property type="match status" value="1"/>
</dbReference>
<feature type="compositionally biased region" description="Polar residues" evidence="6">
    <location>
        <begin position="268"/>
        <end position="280"/>
    </location>
</feature>
<proteinExistence type="inferred from homology"/>
<dbReference type="InterPro" id="IPR013324">
    <property type="entry name" value="RNA_pol_sigma_r3/r4-like"/>
</dbReference>
<evidence type="ECO:0000256" key="6">
    <source>
        <dbReference type="SAM" id="MobiDB-lite"/>
    </source>
</evidence>
<evidence type="ECO:0000256" key="2">
    <source>
        <dbReference type="ARBA" id="ARBA00023015"/>
    </source>
</evidence>
<sequence length="458" mass="49796">MPGADDSGSAHDAERFSRDPQNLDLLAAVQGDRKAAGRYFEEHLSLLMGISRKVAGSTYDPDDLLSEAILNLLDQWERGRGPSEQIIAYLAQSMRNRVRDFARSPRSKVVEAVEDFDFVAPADPRIRELEISSDLDIVRRALAKMPEDQRKLLIATVVEERKPGELEELLGRPAPAIYSLNSRAKLKLRKLILETILLEDAPEECRKAARRLPKQVPLHLAELPVEKRTAHFRECARCKAGWGRFGYLSALGLSTFLVLADLSAGPSSGAQASTPQTGTAPHSGGSAGSNNGLLSGPKRMSNWARSTMGSRSYVILFSAVLVLGLAALAVVVSAYATNTLWFAAPPKASFETALDSVDGETNFNVQFDVPGEEWTVDRFTLQFSSPIASLTPPDHWDCEFEGALGVCTTSLPSAEGGHFGVALTAPREPFTYQLSFTARTLSGFDVSGTASGRQQVFE</sequence>
<dbReference type="InterPro" id="IPR014284">
    <property type="entry name" value="RNA_pol_sigma-70_dom"/>
</dbReference>
<keyword evidence="7" id="KW-1133">Transmembrane helix</keyword>
<dbReference type="SUPFAM" id="SSF88946">
    <property type="entry name" value="Sigma2 domain of RNA polymerase sigma factors"/>
    <property type="match status" value="1"/>
</dbReference>
<accession>A0A6G7XGD2</accession>
<dbReference type="GO" id="GO:0016987">
    <property type="term" value="F:sigma factor activity"/>
    <property type="evidence" value="ECO:0007669"/>
    <property type="project" value="UniProtKB-KW"/>
</dbReference>
<comment type="similarity">
    <text evidence="1">Belongs to the sigma-70 factor family. ECF subfamily.</text>
</comment>
<evidence type="ECO:0000313" key="10">
    <source>
        <dbReference type="EMBL" id="QIK63431.1"/>
    </source>
</evidence>
<feature type="transmembrane region" description="Helical" evidence="7">
    <location>
        <begin position="313"/>
        <end position="336"/>
    </location>
</feature>
<evidence type="ECO:0000313" key="11">
    <source>
        <dbReference type="Proteomes" id="UP000502677"/>
    </source>
</evidence>
<keyword evidence="2" id="KW-0805">Transcription regulation</keyword>
<feature type="region of interest" description="Disordered" evidence="6">
    <location>
        <begin position="268"/>
        <end position="294"/>
    </location>
</feature>
<evidence type="ECO:0000259" key="9">
    <source>
        <dbReference type="Pfam" id="PF08281"/>
    </source>
</evidence>
<dbReference type="GO" id="GO:0003677">
    <property type="term" value="F:DNA binding"/>
    <property type="evidence" value="ECO:0007669"/>
    <property type="project" value="UniProtKB-KW"/>
</dbReference>
<dbReference type="RefSeq" id="WP_166291529.1">
    <property type="nucleotide sequence ID" value="NZ_CP049863.1"/>
</dbReference>
<dbReference type="InterPro" id="IPR036388">
    <property type="entry name" value="WH-like_DNA-bd_sf"/>
</dbReference>
<dbReference type="Proteomes" id="UP000502677">
    <property type="component" value="Chromosome"/>
</dbReference>
<keyword evidence="7" id="KW-0812">Transmembrane</keyword>
<evidence type="ECO:0000256" key="7">
    <source>
        <dbReference type="SAM" id="Phobius"/>
    </source>
</evidence>
<evidence type="ECO:0000256" key="3">
    <source>
        <dbReference type="ARBA" id="ARBA00023082"/>
    </source>
</evidence>
<dbReference type="Pfam" id="PF04542">
    <property type="entry name" value="Sigma70_r2"/>
    <property type="match status" value="1"/>
</dbReference>
<dbReference type="KEGG" id="lvi:G7068_09635"/>
<evidence type="ECO:0000256" key="4">
    <source>
        <dbReference type="ARBA" id="ARBA00023125"/>
    </source>
</evidence>
<feature type="domain" description="RNA polymerase sigma factor 70 region 4 type 2" evidence="9">
    <location>
        <begin position="136"/>
        <end position="188"/>
    </location>
</feature>
<dbReference type="Pfam" id="PF08281">
    <property type="entry name" value="Sigma70_r4_2"/>
    <property type="match status" value="1"/>
</dbReference>
<feature type="domain" description="RNA polymerase sigma-70 region 2" evidence="8">
    <location>
        <begin position="40"/>
        <end position="104"/>
    </location>
</feature>
<dbReference type="InterPro" id="IPR039425">
    <property type="entry name" value="RNA_pol_sigma-70-like"/>
</dbReference>
<dbReference type="SUPFAM" id="SSF88659">
    <property type="entry name" value="Sigma3 and sigma4 domains of RNA polymerase sigma factors"/>
    <property type="match status" value="1"/>
</dbReference>
<dbReference type="GO" id="GO:0006352">
    <property type="term" value="P:DNA-templated transcription initiation"/>
    <property type="evidence" value="ECO:0007669"/>
    <property type="project" value="InterPro"/>
</dbReference>
<evidence type="ECO:0000259" key="8">
    <source>
        <dbReference type="Pfam" id="PF04542"/>
    </source>
</evidence>
<reference evidence="10 11" key="1">
    <citation type="submission" date="2020-03" db="EMBL/GenBank/DDBJ databases">
        <title>Leucobacter sp. nov., isolated from beetles.</title>
        <authorList>
            <person name="Hyun D.-W."/>
            <person name="Bae J.-W."/>
        </authorList>
    </citation>
    <scope>NUCLEOTIDE SEQUENCE [LARGE SCALE GENOMIC DNA]</scope>
    <source>
        <strain evidence="10 11">HDW9C</strain>
    </source>
</reference>
<organism evidence="10 11">
    <name type="scientific">Leucobacter viscericola</name>
    <dbReference type="NCBI Taxonomy" id="2714935"/>
    <lineage>
        <taxon>Bacteria</taxon>
        <taxon>Bacillati</taxon>
        <taxon>Actinomycetota</taxon>
        <taxon>Actinomycetes</taxon>
        <taxon>Micrococcales</taxon>
        <taxon>Microbacteriaceae</taxon>
        <taxon>Leucobacter</taxon>
    </lineage>
</organism>
<dbReference type="PANTHER" id="PTHR43133">
    <property type="entry name" value="RNA POLYMERASE ECF-TYPE SIGMA FACTO"/>
    <property type="match status" value="1"/>
</dbReference>
<keyword evidence="5" id="KW-0804">Transcription</keyword>
<dbReference type="NCBIfam" id="TIGR02937">
    <property type="entry name" value="sigma70-ECF"/>
    <property type="match status" value="1"/>
</dbReference>
<dbReference type="Gene3D" id="1.10.1740.10">
    <property type="match status" value="1"/>
</dbReference>
<evidence type="ECO:0000256" key="5">
    <source>
        <dbReference type="ARBA" id="ARBA00023163"/>
    </source>
</evidence>